<feature type="compositionally biased region" description="Basic and acidic residues" evidence="1">
    <location>
        <begin position="84"/>
        <end position="101"/>
    </location>
</feature>
<name>A0AA35WTB7_GEOBA</name>
<comment type="caution">
    <text evidence="2">The sequence shown here is derived from an EMBL/GenBank/DDBJ whole genome shotgun (WGS) entry which is preliminary data.</text>
</comment>
<dbReference type="GO" id="GO:0016491">
    <property type="term" value="F:oxidoreductase activity"/>
    <property type="evidence" value="ECO:0007669"/>
    <property type="project" value="InterPro"/>
</dbReference>
<reference evidence="2" key="1">
    <citation type="submission" date="2023-03" db="EMBL/GenBank/DDBJ databases">
        <authorList>
            <person name="Steffen K."/>
            <person name="Cardenas P."/>
        </authorList>
    </citation>
    <scope>NUCLEOTIDE SEQUENCE</scope>
</reference>
<protein>
    <submittedName>
        <fullName evidence="2">Carbon monoxide dehydrogenase large chain</fullName>
    </submittedName>
</protein>
<keyword evidence="3" id="KW-1185">Reference proteome</keyword>
<dbReference type="SUPFAM" id="SSF56003">
    <property type="entry name" value="Molybdenum cofactor-binding domain"/>
    <property type="match status" value="1"/>
</dbReference>
<dbReference type="EMBL" id="CASHTH010002320">
    <property type="protein sequence ID" value="CAI8028196.1"/>
    <property type="molecule type" value="Genomic_DNA"/>
</dbReference>
<dbReference type="InterPro" id="IPR037165">
    <property type="entry name" value="AldOxase/xan_DH_Mopterin-bd_sf"/>
</dbReference>
<organism evidence="2 3">
    <name type="scientific">Geodia barretti</name>
    <name type="common">Barrett's horny sponge</name>
    <dbReference type="NCBI Taxonomy" id="519541"/>
    <lineage>
        <taxon>Eukaryota</taxon>
        <taxon>Metazoa</taxon>
        <taxon>Porifera</taxon>
        <taxon>Demospongiae</taxon>
        <taxon>Heteroscleromorpha</taxon>
        <taxon>Tetractinellida</taxon>
        <taxon>Astrophorina</taxon>
        <taxon>Geodiidae</taxon>
        <taxon>Geodia</taxon>
    </lineage>
</organism>
<sequence length="101" mass="10575">MDYAIPRAHLVPDIEVHSTVTPSPHNPLGVKGIGETGTIASTAAIYSAVMDALKPLGITGLDMPLTPEKVWRAIQASDYGGNGHGHDHGGHGHDHGHGHNH</sequence>
<dbReference type="Gene3D" id="3.30.365.10">
    <property type="entry name" value="Aldehyde oxidase/xanthine dehydrogenase, molybdopterin binding domain"/>
    <property type="match status" value="1"/>
</dbReference>
<gene>
    <name evidence="2" type="ORF">GBAR_LOCUS16079</name>
</gene>
<proteinExistence type="predicted"/>
<dbReference type="AlphaFoldDB" id="A0AA35WTB7"/>
<dbReference type="Proteomes" id="UP001174909">
    <property type="component" value="Unassembled WGS sequence"/>
</dbReference>
<evidence type="ECO:0000313" key="3">
    <source>
        <dbReference type="Proteomes" id="UP001174909"/>
    </source>
</evidence>
<evidence type="ECO:0000256" key="1">
    <source>
        <dbReference type="SAM" id="MobiDB-lite"/>
    </source>
</evidence>
<accession>A0AA35WTB7</accession>
<feature type="region of interest" description="Disordered" evidence="1">
    <location>
        <begin position="77"/>
        <end position="101"/>
    </location>
</feature>
<evidence type="ECO:0000313" key="2">
    <source>
        <dbReference type="EMBL" id="CAI8028196.1"/>
    </source>
</evidence>